<keyword evidence="6 12" id="KW-0297">G-protein coupled receptor</keyword>
<dbReference type="GO" id="GO:0001607">
    <property type="term" value="F:neuromedin U receptor activity"/>
    <property type="evidence" value="ECO:0007669"/>
    <property type="project" value="InterPro"/>
</dbReference>
<proteinExistence type="inferred from homology"/>
<dbReference type="Pfam" id="PF00001">
    <property type="entry name" value="7tm_1"/>
    <property type="match status" value="4"/>
</dbReference>
<evidence type="ECO:0000256" key="13">
    <source>
        <dbReference type="SAM" id="MobiDB-lite"/>
    </source>
</evidence>
<name>A0A7R9HKS7_9NEOP</name>
<dbReference type="PRINTS" id="PR00237">
    <property type="entry name" value="GPCRRHODOPSN"/>
</dbReference>
<keyword evidence="5 14" id="KW-1133">Transmembrane helix</keyword>
<evidence type="ECO:0000256" key="12">
    <source>
        <dbReference type="RuleBase" id="RU000688"/>
    </source>
</evidence>
<feature type="transmembrane region" description="Helical" evidence="14">
    <location>
        <begin position="792"/>
        <end position="809"/>
    </location>
</feature>
<feature type="transmembrane region" description="Helical" evidence="14">
    <location>
        <begin position="685"/>
        <end position="709"/>
    </location>
</feature>
<feature type="region of interest" description="Disordered" evidence="13">
    <location>
        <begin position="470"/>
        <end position="509"/>
    </location>
</feature>
<keyword evidence="11 12" id="KW-0807">Transducer</keyword>
<accession>A0A7R9HKS7</accession>
<sequence length="1010" mass="111329">MDDSLRLDYDVPSSTTSTFRFIVEEEIDILFEEITTYSSGQPQVENISSIVDEPSSGLGPVRDPYVIVIPITILYAVVFFTGVVGNAVTCIVIARNKHMRTATNYYLFSLAVSDLLLLVSGLPQEMYSIWSRYPYVFGEVFCVLRGLAAETSTNASVLTITAFTVERYVAICHPFLSHTMSKLSRAVKLILAIWVVALAFAIPQAIQFGLLIGDTPDYVICTVKQLIMKHSFEVATFLFFVAPMTLITVLYVLIGPQEGGLGPVRDPYVIVIPITILYAVVFFTGVVGNAVTCIVIARNKHMRTATNYYLFSLAVSDLLLLVSGLPQEMYSIWSRYPYVFGEVFCVLRGLAAETSTNASVLTITAFTVERYVAICHPFLSHTMSKLSRAVKLILAIWVVALAFAIPQAIQFGLLIGDTPDYVICTVKQLIMKHSFEVATFLFFVAPMTLITVLYVLIGLRLRRSNMMKKSSGSFSKKSSTSTNPCPGGPQEGSHTEAVGGTKTSGRNYNNRSSRRVLKMLVIPITILYAVVFFTGVVGNAVTCIVIARNKHMRTATNYYLFSLAVSDLLLLVSGLPQEMYSIWSRYPYVFGEVFCVLRGLAAETSTNASVLTITAFTVERYVAICHPFLSHTMSKLSRAVKLILAIWVVALAFAIPQAIQFGLLIGDTPDYVICTVKQLIMKHSFEVATFLFFVAPMTLITVLYVLIGLRLRRSNMMKKSSGSFSKKSSTSTNPCPGGPQEGGLGPVRDPYVIVIPITILYAVVFFTGVVGNAVTCIVIARNKHMRTATNYYLFSLAVSDLLLLVSGLPQEMYSIWSRYPYVFGEVFCVLRGLAAETSTNASVLTITAFTVERYVAICHPFLSHTMSKLSRAVKLILAIWVVALAFAIPQAIQFGLLIGDTPDYVICTVKQLIMKHSFEVATFLFFVAPMTLITVLYVLIGLRLRRSNMMKKSSGSFSKKSSTSTNPCPGGPQEGSHAELTCTKSVGGRHSNSQSSRRVLKMLDKIPFMV</sequence>
<feature type="compositionally biased region" description="Low complexity" evidence="13">
    <location>
        <begin position="720"/>
        <end position="733"/>
    </location>
</feature>
<dbReference type="PROSITE" id="PS50262">
    <property type="entry name" value="G_PROTEIN_RECEP_F1_2"/>
    <property type="match status" value="4"/>
</dbReference>
<dbReference type="PANTHER" id="PTHR24243">
    <property type="entry name" value="G-PROTEIN COUPLED RECEPTOR"/>
    <property type="match status" value="1"/>
</dbReference>
<feature type="transmembrane region" description="Helical" evidence="14">
    <location>
        <begin position="105"/>
        <end position="123"/>
    </location>
</feature>
<feature type="transmembrane region" description="Helical" evidence="14">
    <location>
        <begin position="274"/>
        <end position="296"/>
    </location>
</feature>
<dbReference type="PANTHER" id="PTHR24243:SF208">
    <property type="entry name" value="PYROKININ-1 RECEPTOR"/>
    <property type="match status" value="1"/>
</dbReference>
<organism evidence="16">
    <name type="scientific">Timema monikensis</name>
    <dbReference type="NCBI Taxonomy" id="170555"/>
    <lineage>
        <taxon>Eukaryota</taxon>
        <taxon>Metazoa</taxon>
        <taxon>Ecdysozoa</taxon>
        <taxon>Arthropoda</taxon>
        <taxon>Hexapoda</taxon>
        <taxon>Insecta</taxon>
        <taxon>Pterygota</taxon>
        <taxon>Neoptera</taxon>
        <taxon>Polyneoptera</taxon>
        <taxon>Phasmatodea</taxon>
        <taxon>Timematodea</taxon>
        <taxon>Timematoidea</taxon>
        <taxon>Timematidae</taxon>
        <taxon>Timema</taxon>
    </lineage>
</organism>
<feature type="domain" description="G-protein coupled receptors family 1 profile" evidence="15">
    <location>
        <begin position="85"/>
        <end position="254"/>
    </location>
</feature>
<feature type="transmembrane region" description="Helical" evidence="14">
    <location>
        <begin position="559"/>
        <end position="576"/>
    </location>
</feature>
<dbReference type="InterPro" id="IPR000276">
    <property type="entry name" value="GPCR_Rhodpsn"/>
</dbReference>
<keyword evidence="4 12" id="KW-0812">Transmembrane</keyword>
<evidence type="ECO:0000313" key="16">
    <source>
        <dbReference type="EMBL" id="CAD7425992.1"/>
    </source>
</evidence>
<comment type="subcellular location">
    <subcellularLocation>
        <location evidence="1">Cell membrane</location>
        <topology evidence="1">Multi-pass membrane protein</topology>
    </subcellularLocation>
</comment>
<dbReference type="Gene3D" id="1.20.1070.10">
    <property type="entry name" value="Rhodopsin 7-helix transmembrane proteins"/>
    <property type="match status" value="4"/>
</dbReference>
<feature type="domain" description="G-protein coupled receptors family 1 profile" evidence="15">
    <location>
        <begin position="288"/>
        <end position="527"/>
    </location>
</feature>
<feature type="compositionally biased region" description="Low complexity" evidence="13">
    <location>
        <begin position="953"/>
        <end position="966"/>
    </location>
</feature>
<evidence type="ECO:0000256" key="9">
    <source>
        <dbReference type="ARBA" id="ARBA00023170"/>
    </source>
</evidence>
<gene>
    <name evidence="16" type="ORF">TMSB3V08_LOCUS2890</name>
</gene>
<dbReference type="PROSITE" id="PS00237">
    <property type="entry name" value="G_PROTEIN_RECEP_F1_1"/>
    <property type="match status" value="2"/>
</dbReference>
<dbReference type="InterPro" id="IPR017452">
    <property type="entry name" value="GPCR_Rhodpsn_7TM"/>
</dbReference>
<evidence type="ECO:0000256" key="6">
    <source>
        <dbReference type="ARBA" id="ARBA00023040"/>
    </source>
</evidence>
<evidence type="ECO:0000259" key="15">
    <source>
        <dbReference type="PROSITE" id="PS50262"/>
    </source>
</evidence>
<feature type="transmembrane region" description="Helical" evidence="14">
    <location>
        <begin position="642"/>
        <end position="665"/>
    </location>
</feature>
<evidence type="ECO:0000256" key="1">
    <source>
        <dbReference type="ARBA" id="ARBA00004651"/>
    </source>
</evidence>
<feature type="region of interest" description="Disordered" evidence="13">
    <location>
        <begin position="953"/>
        <end position="979"/>
    </location>
</feature>
<feature type="transmembrane region" description="Helical" evidence="14">
    <location>
        <begin position="346"/>
        <end position="368"/>
    </location>
</feature>
<feature type="transmembrane region" description="Helical" evidence="14">
    <location>
        <begin position="234"/>
        <end position="254"/>
    </location>
</feature>
<reference evidence="16" key="1">
    <citation type="submission" date="2020-11" db="EMBL/GenBank/DDBJ databases">
        <authorList>
            <person name="Tran Van P."/>
        </authorList>
    </citation>
    <scope>NUCLEOTIDE SEQUENCE</scope>
</reference>
<feature type="transmembrane region" description="Helical" evidence="14">
    <location>
        <begin position="918"/>
        <end position="942"/>
    </location>
</feature>
<feature type="transmembrane region" description="Helical" evidence="14">
    <location>
        <begin position="389"/>
        <end position="409"/>
    </location>
</feature>
<dbReference type="EMBL" id="OB793082">
    <property type="protein sequence ID" value="CAD7425992.1"/>
    <property type="molecule type" value="Genomic_DNA"/>
</dbReference>
<protein>
    <recommendedName>
        <fullName evidence="15">G-protein coupled receptors family 1 profile domain-containing protein</fullName>
    </recommendedName>
</protein>
<dbReference type="InterPro" id="IPR005390">
    <property type="entry name" value="NeuromedU_rcpt"/>
</dbReference>
<dbReference type="PRINTS" id="PR01565">
    <property type="entry name" value="NEUROMEDINUR"/>
</dbReference>
<feature type="transmembrane region" description="Helical" evidence="14">
    <location>
        <begin position="308"/>
        <end position="326"/>
    </location>
</feature>
<evidence type="ECO:0000256" key="10">
    <source>
        <dbReference type="ARBA" id="ARBA00023180"/>
    </source>
</evidence>
<keyword evidence="9 12" id="KW-0675">Receptor</keyword>
<feature type="transmembrane region" description="Helical" evidence="14">
    <location>
        <begin position="437"/>
        <end position="459"/>
    </location>
</feature>
<keyword evidence="8" id="KW-1015">Disulfide bond</keyword>
<feature type="domain" description="G-protein coupled receptors family 1 profile" evidence="15">
    <location>
        <begin position="538"/>
        <end position="766"/>
    </location>
</feature>
<keyword evidence="3" id="KW-1003">Cell membrane</keyword>
<evidence type="ECO:0000256" key="5">
    <source>
        <dbReference type="ARBA" id="ARBA00022989"/>
    </source>
</evidence>
<feature type="transmembrane region" description="Helical" evidence="14">
    <location>
        <begin position="875"/>
        <end position="898"/>
    </location>
</feature>
<evidence type="ECO:0000256" key="7">
    <source>
        <dbReference type="ARBA" id="ARBA00023136"/>
    </source>
</evidence>
<keyword evidence="7 14" id="KW-0472">Membrane</keyword>
<evidence type="ECO:0000256" key="3">
    <source>
        <dbReference type="ARBA" id="ARBA00022475"/>
    </source>
</evidence>
<feature type="transmembrane region" description="Helical" evidence="14">
    <location>
        <begin position="751"/>
        <end position="780"/>
    </location>
</feature>
<keyword evidence="10" id="KW-0325">Glycoprotein</keyword>
<dbReference type="SUPFAM" id="SSF81321">
    <property type="entry name" value="Family A G protein-coupled receptor-like"/>
    <property type="match status" value="4"/>
</dbReference>
<feature type="domain" description="G-protein coupled receptors family 1 profile" evidence="15">
    <location>
        <begin position="771"/>
        <end position="1010"/>
    </location>
</feature>
<dbReference type="GO" id="GO:0005886">
    <property type="term" value="C:plasma membrane"/>
    <property type="evidence" value="ECO:0007669"/>
    <property type="project" value="UniProtKB-SubCell"/>
</dbReference>
<evidence type="ECO:0000256" key="4">
    <source>
        <dbReference type="ARBA" id="ARBA00022692"/>
    </source>
</evidence>
<feature type="region of interest" description="Disordered" evidence="13">
    <location>
        <begin position="720"/>
        <end position="743"/>
    </location>
</feature>
<evidence type="ECO:0000256" key="8">
    <source>
        <dbReference type="ARBA" id="ARBA00023157"/>
    </source>
</evidence>
<evidence type="ECO:0000256" key="14">
    <source>
        <dbReference type="SAM" id="Phobius"/>
    </source>
</evidence>
<comment type="similarity">
    <text evidence="2 12">Belongs to the G-protein coupled receptor 1 family.</text>
</comment>
<feature type="transmembrane region" description="Helical" evidence="14">
    <location>
        <begin position="520"/>
        <end position="547"/>
    </location>
</feature>
<dbReference type="AlphaFoldDB" id="A0A7R9HKS7"/>
<feature type="transmembrane region" description="Helical" evidence="14">
    <location>
        <begin position="65"/>
        <end position="93"/>
    </location>
</feature>
<evidence type="ECO:0000256" key="2">
    <source>
        <dbReference type="ARBA" id="ARBA00010663"/>
    </source>
</evidence>
<feature type="transmembrane region" description="Helical" evidence="14">
    <location>
        <begin position="189"/>
        <end position="213"/>
    </location>
</feature>
<evidence type="ECO:0000256" key="11">
    <source>
        <dbReference type="ARBA" id="ARBA00023224"/>
    </source>
</evidence>
<feature type="compositionally biased region" description="Low complexity" evidence="13">
    <location>
        <begin position="470"/>
        <end position="483"/>
    </location>
</feature>